<comment type="caution">
    <text evidence="1">Lacks conserved residue(s) required for the propagation of feature annotation.</text>
</comment>
<comment type="catalytic activity">
    <reaction evidence="1">
        <text>a di-trans,poly-cis-dolichyl beta-D-mannosyl phosphate + L-seryl-[protein] = 3-O-(alpha-D-mannosyl)-L-seryl-[protein] + a di-trans,poly-cis-dolichyl phosphate + H(+)</text>
        <dbReference type="Rhea" id="RHEA:17377"/>
        <dbReference type="Rhea" id="RHEA-COMP:9863"/>
        <dbReference type="Rhea" id="RHEA-COMP:13546"/>
        <dbReference type="Rhea" id="RHEA-COMP:19498"/>
        <dbReference type="Rhea" id="RHEA-COMP:19501"/>
        <dbReference type="ChEBI" id="CHEBI:15378"/>
        <dbReference type="ChEBI" id="CHEBI:29999"/>
        <dbReference type="ChEBI" id="CHEBI:57683"/>
        <dbReference type="ChEBI" id="CHEBI:58211"/>
        <dbReference type="ChEBI" id="CHEBI:137321"/>
        <dbReference type="EC" id="2.4.1.109"/>
    </reaction>
</comment>
<dbReference type="Proteomes" id="UP000521943">
    <property type="component" value="Unassembled WGS sequence"/>
</dbReference>
<keyword evidence="1" id="KW-0256">Endoplasmic reticulum</keyword>
<comment type="caution">
    <text evidence="3">The sequence shown here is derived from an EMBL/GenBank/DDBJ whole genome shotgun (WGS) entry which is preliminary data.</text>
</comment>
<accession>A0A8H6HQH7</accession>
<protein>
    <recommendedName>
        <fullName evidence="1">Dolichyl-phosphate-mannose--protein mannosyltransferase</fullName>
        <ecNumber evidence="1">2.4.1.109</ecNumber>
    </recommendedName>
</protein>
<organism evidence="3 4">
    <name type="scientific">Ephemerocybe angulata</name>
    <dbReference type="NCBI Taxonomy" id="980116"/>
    <lineage>
        <taxon>Eukaryota</taxon>
        <taxon>Fungi</taxon>
        <taxon>Dikarya</taxon>
        <taxon>Basidiomycota</taxon>
        <taxon>Agaricomycotina</taxon>
        <taxon>Agaricomycetes</taxon>
        <taxon>Agaricomycetidae</taxon>
        <taxon>Agaricales</taxon>
        <taxon>Agaricineae</taxon>
        <taxon>Psathyrellaceae</taxon>
        <taxon>Ephemerocybe</taxon>
    </lineage>
</organism>
<gene>
    <name evidence="3" type="ORF">DFP72DRAFT_910069</name>
</gene>
<feature type="transmembrane region" description="Helical" evidence="1">
    <location>
        <begin position="40"/>
        <end position="61"/>
    </location>
</feature>
<evidence type="ECO:0000259" key="2">
    <source>
        <dbReference type="Pfam" id="PF16192"/>
    </source>
</evidence>
<evidence type="ECO:0000313" key="4">
    <source>
        <dbReference type="Proteomes" id="UP000521943"/>
    </source>
</evidence>
<keyword evidence="1" id="KW-0808">Transferase</keyword>
<dbReference type="GO" id="GO:0005789">
    <property type="term" value="C:endoplasmic reticulum membrane"/>
    <property type="evidence" value="ECO:0007669"/>
    <property type="project" value="UniProtKB-SubCell"/>
</dbReference>
<dbReference type="EMBL" id="JACGCI010000056">
    <property type="protein sequence ID" value="KAF6750492.1"/>
    <property type="molecule type" value="Genomic_DNA"/>
</dbReference>
<comment type="similarity">
    <text evidence="1">Belongs to the glycosyltransferase 39 family.</text>
</comment>
<keyword evidence="1" id="KW-0328">Glycosyltransferase</keyword>
<keyword evidence="1" id="KW-1133">Transmembrane helix</keyword>
<name>A0A8H6HQH7_9AGAR</name>
<keyword evidence="4" id="KW-1185">Reference proteome</keyword>
<feature type="domain" description="Protein O-mannosyl-transferase C-terminal four TM" evidence="2">
    <location>
        <begin position="23"/>
        <end position="115"/>
    </location>
</feature>
<dbReference type="PANTHER" id="PTHR10050">
    <property type="entry name" value="DOLICHYL-PHOSPHATE-MANNOSE--PROTEIN MANNOSYLTRANSFERASE"/>
    <property type="match status" value="1"/>
</dbReference>
<dbReference type="EC" id="2.4.1.109" evidence="1"/>
<dbReference type="PANTHER" id="PTHR10050:SF46">
    <property type="entry name" value="PROTEIN O-MANNOSYL-TRANSFERASE 2"/>
    <property type="match status" value="1"/>
</dbReference>
<comment type="catalytic activity">
    <reaction evidence="1">
        <text>a di-trans,poly-cis-dolichyl beta-D-mannosyl phosphate + L-threonyl-[protein] = 3-O-(alpha-D-mannosyl)-L-threonyl-[protein] + a di-trans,poly-cis-dolichyl phosphate + H(+)</text>
        <dbReference type="Rhea" id="RHEA:53396"/>
        <dbReference type="Rhea" id="RHEA-COMP:11060"/>
        <dbReference type="Rhea" id="RHEA-COMP:13547"/>
        <dbReference type="Rhea" id="RHEA-COMP:19498"/>
        <dbReference type="Rhea" id="RHEA-COMP:19501"/>
        <dbReference type="ChEBI" id="CHEBI:15378"/>
        <dbReference type="ChEBI" id="CHEBI:30013"/>
        <dbReference type="ChEBI" id="CHEBI:57683"/>
        <dbReference type="ChEBI" id="CHEBI:58211"/>
        <dbReference type="ChEBI" id="CHEBI:137323"/>
        <dbReference type="EC" id="2.4.1.109"/>
    </reaction>
</comment>
<dbReference type="InterPro" id="IPR027005">
    <property type="entry name" value="PMT-like"/>
</dbReference>
<dbReference type="OrthoDB" id="292747at2759"/>
<evidence type="ECO:0000256" key="1">
    <source>
        <dbReference type="RuleBase" id="RU367007"/>
    </source>
</evidence>
<dbReference type="Pfam" id="PF16192">
    <property type="entry name" value="PMT_4TMC"/>
    <property type="match status" value="1"/>
</dbReference>
<dbReference type="UniPathway" id="UPA00378"/>
<evidence type="ECO:0000313" key="3">
    <source>
        <dbReference type="EMBL" id="KAF6750492.1"/>
    </source>
</evidence>
<dbReference type="InterPro" id="IPR032421">
    <property type="entry name" value="PMT_4TMC"/>
</dbReference>
<dbReference type="GO" id="GO:0004169">
    <property type="term" value="F:dolichyl-phosphate-mannose-protein mannosyltransferase activity"/>
    <property type="evidence" value="ECO:0007669"/>
    <property type="project" value="UniProtKB-UniRule"/>
</dbReference>
<proteinExistence type="inferred from homology"/>
<keyword evidence="1" id="KW-0812">Transmembrane</keyword>
<comment type="function">
    <text evidence="1">Transfers mannose from Dol-P-mannose to Ser or Thr residues on proteins.</text>
</comment>
<sequence>MMTSNNVLMPDPDKEDILASKPMCGWGDNQIKYYLMGTPVAWWSSTIRLGVALLTFAVYILRWQRTYNEMDARNEWDHLYVGKIALFGWTFHDVPFLIMGCVTYLHHYLPTLYLADEHDCVWGPPVDPCRDVFWRFSGVAFGIDGPVNEHWGLKWRKTWNIYNNLGIDRWDG</sequence>
<comment type="pathway">
    <text evidence="1">Protein modification; protein glycosylation.</text>
</comment>
<reference evidence="3 4" key="1">
    <citation type="submission" date="2020-07" db="EMBL/GenBank/DDBJ databases">
        <title>Comparative genomics of pyrophilous fungi reveals a link between fire events and developmental genes.</title>
        <authorList>
            <consortium name="DOE Joint Genome Institute"/>
            <person name="Steindorff A.S."/>
            <person name="Carver A."/>
            <person name="Calhoun S."/>
            <person name="Stillman K."/>
            <person name="Liu H."/>
            <person name="Lipzen A."/>
            <person name="Pangilinan J."/>
            <person name="Labutti K."/>
            <person name="Bruns T.D."/>
            <person name="Grigoriev I.V."/>
        </authorList>
    </citation>
    <scope>NUCLEOTIDE SEQUENCE [LARGE SCALE GENOMIC DNA]</scope>
    <source>
        <strain evidence="3 4">CBS 144469</strain>
    </source>
</reference>
<dbReference type="AlphaFoldDB" id="A0A8H6HQH7"/>
<keyword evidence="1" id="KW-0472">Membrane</keyword>
<comment type="subcellular location">
    <subcellularLocation>
        <location evidence="1">Endoplasmic reticulum membrane</location>
        <topology evidence="1">Multi-pass membrane protein</topology>
    </subcellularLocation>
</comment>